<dbReference type="OrthoDB" id="10265230at2759"/>
<evidence type="ECO:0000256" key="7">
    <source>
        <dbReference type="ARBA" id="ARBA00022801"/>
    </source>
</evidence>
<evidence type="ECO:0000259" key="11">
    <source>
        <dbReference type="SMART" id="SM00095"/>
    </source>
</evidence>
<comment type="subunit">
    <text evidence="4">Homotetramer.</text>
</comment>
<comment type="catalytic activity">
    <reaction evidence="1">
        <text>5-hydroxyisourate + H2O = 5-hydroxy-2-oxo-4-ureido-2,5-dihydro-1H-imidazole-5-carboxylate + H(+)</text>
        <dbReference type="Rhea" id="RHEA:23736"/>
        <dbReference type="ChEBI" id="CHEBI:15377"/>
        <dbReference type="ChEBI" id="CHEBI:15378"/>
        <dbReference type="ChEBI" id="CHEBI:18072"/>
        <dbReference type="ChEBI" id="CHEBI:58639"/>
        <dbReference type="EC" id="3.5.2.17"/>
    </reaction>
</comment>
<dbReference type="Proteomes" id="UP000838412">
    <property type="component" value="Chromosome 6"/>
</dbReference>
<dbReference type="InterPro" id="IPR023418">
    <property type="entry name" value="Thyroxine_BS"/>
</dbReference>
<dbReference type="Pfam" id="PF00576">
    <property type="entry name" value="Transthyretin"/>
    <property type="match status" value="1"/>
</dbReference>
<dbReference type="PANTHER" id="PTHR10395:SF7">
    <property type="entry name" value="5-HYDROXYISOURATE HYDROLASE"/>
    <property type="match status" value="1"/>
</dbReference>
<dbReference type="SMART" id="SM00095">
    <property type="entry name" value="TR_THY"/>
    <property type="match status" value="1"/>
</dbReference>
<keyword evidence="10" id="KW-1133">Transmembrane helix</keyword>
<evidence type="ECO:0000256" key="2">
    <source>
        <dbReference type="ARBA" id="ARBA00002704"/>
    </source>
</evidence>
<dbReference type="NCBIfam" id="TIGR02962">
    <property type="entry name" value="hdxy_isourate"/>
    <property type="match status" value="1"/>
</dbReference>
<reference evidence="12" key="1">
    <citation type="submission" date="2022-01" db="EMBL/GenBank/DDBJ databases">
        <authorList>
            <person name="Braso-Vives M."/>
        </authorList>
    </citation>
    <scope>NUCLEOTIDE SEQUENCE</scope>
</reference>
<protein>
    <recommendedName>
        <fullName evidence="5">hydroxyisourate hydrolase</fullName>
        <ecNumber evidence="5">3.5.2.17</ecNumber>
    </recommendedName>
</protein>
<dbReference type="GO" id="GO:0006144">
    <property type="term" value="P:purine nucleobase metabolic process"/>
    <property type="evidence" value="ECO:0007669"/>
    <property type="project" value="UniProtKB-KW"/>
</dbReference>
<evidence type="ECO:0000313" key="13">
    <source>
        <dbReference type="Proteomes" id="UP000838412"/>
    </source>
</evidence>
<evidence type="ECO:0000256" key="3">
    <source>
        <dbReference type="ARBA" id="ARBA00009850"/>
    </source>
</evidence>
<dbReference type="AlphaFoldDB" id="A0A8K0A547"/>
<dbReference type="InterPro" id="IPR036817">
    <property type="entry name" value="Transthyretin/HIU_hydrolase_sf"/>
</dbReference>
<proteinExistence type="inferred from homology"/>
<comment type="similarity">
    <text evidence="3">Belongs to the transthyretin family. 5-hydroxyisourate hydrolase subfamily.</text>
</comment>
<evidence type="ECO:0000256" key="9">
    <source>
        <dbReference type="SAM" id="MobiDB-lite"/>
    </source>
</evidence>
<organism evidence="12 13">
    <name type="scientific">Branchiostoma lanceolatum</name>
    <name type="common">Common lancelet</name>
    <name type="synonym">Amphioxus lanceolatum</name>
    <dbReference type="NCBI Taxonomy" id="7740"/>
    <lineage>
        <taxon>Eukaryota</taxon>
        <taxon>Metazoa</taxon>
        <taxon>Chordata</taxon>
        <taxon>Cephalochordata</taxon>
        <taxon>Leptocardii</taxon>
        <taxon>Amphioxiformes</taxon>
        <taxon>Branchiostomatidae</taxon>
        <taxon>Branchiostoma</taxon>
    </lineage>
</organism>
<accession>A0A8K0A547</accession>
<keyword evidence="10" id="KW-0472">Membrane</keyword>
<feature type="region of interest" description="Disordered" evidence="9">
    <location>
        <begin position="43"/>
        <end position="63"/>
    </location>
</feature>
<evidence type="ECO:0000256" key="5">
    <source>
        <dbReference type="ARBA" id="ARBA00012609"/>
    </source>
</evidence>
<keyword evidence="10" id="KW-0812">Transmembrane</keyword>
<dbReference type="InterPro" id="IPR014306">
    <property type="entry name" value="Hydroxyisourate_hydrolase"/>
</dbReference>
<dbReference type="Gene3D" id="2.60.40.180">
    <property type="entry name" value="Transthyretin/hydroxyisourate hydrolase domain"/>
    <property type="match status" value="1"/>
</dbReference>
<comment type="function">
    <text evidence="2">Catalyzes the hydrolysis of 5-hydroxyisourate (HIU) to 2-oxo-4-hydroxy-4-carboxy-5-ureidoimidazoline (OHCU).</text>
</comment>
<evidence type="ECO:0000256" key="4">
    <source>
        <dbReference type="ARBA" id="ARBA00011881"/>
    </source>
</evidence>
<dbReference type="InterPro" id="IPR023416">
    <property type="entry name" value="Transthyretin/HIU_hydrolase_d"/>
</dbReference>
<keyword evidence="13" id="KW-1185">Reference proteome</keyword>
<dbReference type="PANTHER" id="PTHR10395">
    <property type="entry name" value="URICASE AND TRANSTHYRETIN-RELATED"/>
    <property type="match status" value="1"/>
</dbReference>
<evidence type="ECO:0000256" key="6">
    <source>
        <dbReference type="ARBA" id="ARBA00022631"/>
    </source>
</evidence>
<dbReference type="SUPFAM" id="SSF49472">
    <property type="entry name" value="Transthyretin (synonym: prealbumin)"/>
    <property type="match status" value="1"/>
</dbReference>
<gene>
    <name evidence="12" type="primary">TTR</name>
    <name evidence="12" type="ORF">BLAG_LOCUS21220</name>
</gene>
<dbReference type="EMBL" id="OV696691">
    <property type="protein sequence ID" value="CAH1268197.1"/>
    <property type="molecule type" value="Genomic_DNA"/>
</dbReference>
<evidence type="ECO:0000256" key="10">
    <source>
        <dbReference type="SAM" id="Phobius"/>
    </source>
</evidence>
<dbReference type="PRINTS" id="PR00189">
    <property type="entry name" value="TRNSTHYRETIN"/>
</dbReference>
<sequence length="181" mass="19783">MEAAQKNGVFLSRGRLVVVVVVVVLLMVCTGVAVGLTVKHTASTHGPDQQVQSPVVSPSPLAMSANRTSPITTHVLDTSLGRPAADVPVKLFRRGERIGQEWSQVSSGQTNSDGRCNGLLNSLEAGVYKITFETATYFNKNGIRQYFYPHIDIVFEIHDPSQHYHVPLLLNPFGYSTYRGS</sequence>
<evidence type="ECO:0000256" key="1">
    <source>
        <dbReference type="ARBA" id="ARBA00001043"/>
    </source>
</evidence>
<dbReference type="GO" id="GO:0033971">
    <property type="term" value="F:hydroxyisourate hydrolase activity"/>
    <property type="evidence" value="ECO:0007669"/>
    <property type="project" value="UniProtKB-EC"/>
</dbReference>
<feature type="binding site" evidence="8">
    <location>
        <position position="74"/>
    </location>
    <ligand>
        <name>substrate</name>
    </ligand>
</feature>
<dbReference type="EC" id="3.5.2.17" evidence="5"/>
<feature type="binding site" evidence="8">
    <location>
        <position position="115"/>
    </location>
    <ligand>
        <name>substrate</name>
    </ligand>
</feature>
<keyword evidence="7" id="KW-0378">Hydrolase</keyword>
<feature type="binding site" evidence="8">
    <location>
        <position position="178"/>
    </location>
    <ligand>
        <name>substrate</name>
    </ligand>
</feature>
<feature type="transmembrane region" description="Helical" evidence="10">
    <location>
        <begin position="16"/>
        <end position="38"/>
    </location>
</feature>
<feature type="compositionally biased region" description="Low complexity" evidence="9">
    <location>
        <begin position="49"/>
        <end position="60"/>
    </location>
</feature>
<dbReference type="InterPro" id="IPR000895">
    <property type="entry name" value="Transthyretin/HIU_hydrolase"/>
</dbReference>
<evidence type="ECO:0000313" key="12">
    <source>
        <dbReference type="EMBL" id="CAH1268197.1"/>
    </source>
</evidence>
<feature type="domain" description="Transthyretin/hydroxyisourate hydrolase" evidence="11">
    <location>
        <begin position="66"/>
        <end position="180"/>
    </location>
</feature>
<dbReference type="CDD" id="cd05822">
    <property type="entry name" value="TLP_HIUase"/>
    <property type="match status" value="1"/>
</dbReference>
<dbReference type="PROSITE" id="PS00768">
    <property type="entry name" value="TRANSTHYRETIN_1"/>
    <property type="match status" value="1"/>
</dbReference>
<keyword evidence="6" id="KW-0659">Purine metabolism</keyword>
<evidence type="ECO:0000256" key="8">
    <source>
        <dbReference type="PIRSR" id="PIRSR600895-51"/>
    </source>
</evidence>
<name>A0A8K0A547_BRALA</name>